<accession>A0AAD7IF61</accession>
<evidence type="ECO:0000313" key="2">
    <source>
        <dbReference type="EMBL" id="KAJ7736083.1"/>
    </source>
</evidence>
<evidence type="ECO:0000256" key="1">
    <source>
        <dbReference type="SAM" id="MobiDB-lite"/>
    </source>
</evidence>
<dbReference type="EMBL" id="JARKIB010000098">
    <property type="protein sequence ID" value="KAJ7741681.1"/>
    <property type="molecule type" value="Genomic_DNA"/>
</dbReference>
<feature type="compositionally biased region" description="Basic and acidic residues" evidence="1">
    <location>
        <begin position="70"/>
        <end position="89"/>
    </location>
</feature>
<comment type="caution">
    <text evidence="3">The sequence shown here is derived from an EMBL/GenBank/DDBJ whole genome shotgun (WGS) entry which is preliminary data.</text>
</comment>
<proteinExistence type="predicted"/>
<gene>
    <name evidence="3" type="ORF">B0H16DRAFT_1564873</name>
    <name evidence="2" type="ORF">B0H16DRAFT_1574315</name>
</gene>
<evidence type="ECO:0000313" key="3">
    <source>
        <dbReference type="EMBL" id="KAJ7741681.1"/>
    </source>
</evidence>
<organism evidence="3 4">
    <name type="scientific">Mycena metata</name>
    <dbReference type="NCBI Taxonomy" id="1033252"/>
    <lineage>
        <taxon>Eukaryota</taxon>
        <taxon>Fungi</taxon>
        <taxon>Dikarya</taxon>
        <taxon>Basidiomycota</taxon>
        <taxon>Agaricomycotina</taxon>
        <taxon>Agaricomycetes</taxon>
        <taxon>Agaricomycetidae</taxon>
        <taxon>Agaricales</taxon>
        <taxon>Marasmiineae</taxon>
        <taxon>Mycenaceae</taxon>
        <taxon>Mycena</taxon>
    </lineage>
</organism>
<sequence>MSSILFNNTFPHSHSSILLLSWSFHPSLTLTVHRVATIHRARPPRWKLDMFYSSLTLLVVPPPSRHRRRPSQDDTSHPRPHSSHDERRGTRTGMSSIVDFFFSLALRFTAGHCGGLPS</sequence>
<feature type="region of interest" description="Disordered" evidence="1">
    <location>
        <begin position="61"/>
        <end position="91"/>
    </location>
</feature>
<dbReference type="EMBL" id="JARKIB010000123">
    <property type="protein sequence ID" value="KAJ7736083.1"/>
    <property type="molecule type" value="Genomic_DNA"/>
</dbReference>
<name>A0AAD7IF61_9AGAR</name>
<protein>
    <submittedName>
        <fullName evidence="3">Uncharacterized protein</fullName>
    </submittedName>
</protein>
<reference evidence="3" key="1">
    <citation type="submission" date="2023-03" db="EMBL/GenBank/DDBJ databases">
        <title>Massive genome expansion in bonnet fungi (Mycena s.s.) driven by repeated elements and novel gene families across ecological guilds.</title>
        <authorList>
            <consortium name="Lawrence Berkeley National Laboratory"/>
            <person name="Harder C.B."/>
            <person name="Miyauchi S."/>
            <person name="Viragh M."/>
            <person name="Kuo A."/>
            <person name="Thoen E."/>
            <person name="Andreopoulos B."/>
            <person name="Lu D."/>
            <person name="Skrede I."/>
            <person name="Drula E."/>
            <person name="Henrissat B."/>
            <person name="Morin E."/>
            <person name="Kohler A."/>
            <person name="Barry K."/>
            <person name="LaButti K."/>
            <person name="Morin E."/>
            <person name="Salamov A."/>
            <person name="Lipzen A."/>
            <person name="Mereny Z."/>
            <person name="Hegedus B."/>
            <person name="Baldrian P."/>
            <person name="Stursova M."/>
            <person name="Weitz H."/>
            <person name="Taylor A."/>
            <person name="Grigoriev I.V."/>
            <person name="Nagy L.G."/>
            <person name="Martin F."/>
            <person name="Kauserud H."/>
        </authorList>
    </citation>
    <scope>NUCLEOTIDE SEQUENCE</scope>
    <source>
        <strain evidence="3">CBHHK182m</strain>
    </source>
</reference>
<keyword evidence="4" id="KW-1185">Reference proteome</keyword>
<evidence type="ECO:0000313" key="4">
    <source>
        <dbReference type="Proteomes" id="UP001215598"/>
    </source>
</evidence>
<dbReference type="Proteomes" id="UP001215598">
    <property type="component" value="Unassembled WGS sequence"/>
</dbReference>
<dbReference type="AlphaFoldDB" id="A0AAD7IF61"/>